<dbReference type="GO" id="GO:0001510">
    <property type="term" value="P:RNA methylation"/>
    <property type="evidence" value="ECO:0007669"/>
    <property type="project" value="InterPro"/>
</dbReference>
<dbReference type="PRINTS" id="PR02008">
    <property type="entry name" value="RCMTFAMILY"/>
</dbReference>
<dbReference type="PROSITE" id="PS51686">
    <property type="entry name" value="SAM_MT_RSMB_NOP"/>
    <property type="match status" value="1"/>
</dbReference>
<dbReference type="PANTHER" id="PTHR22807:SF53">
    <property type="entry name" value="RIBOSOMAL RNA SMALL SUBUNIT METHYLTRANSFERASE B-RELATED"/>
    <property type="match status" value="1"/>
</dbReference>
<feature type="domain" description="SAM-dependent MTase RsmB/NOP-type" evidence="6">
    <location>
        <begin position="124"/>
        <end position="406"/>
    </location>
</feature>
<accession>A0A6M4AUF2</accession>
<gene>
    <name evidence="7" type="ORF">GV829_09550</name>
</gene>
<dbReference type="KEGG" id="slan:GV829_09550"/>
<dbReference type="Proteomes" id="UP000503018">
    <property type="component" value="Chromosome"/>
</dbReference>
<dbReference type="InterPro" id="IPR023267">
    <property type="entry name" value="RCMT"/>
</dbReference>
<dbReference type="InterPro" id="IPR049560">
    <property type="entry name" value="MeTrfase_RsmB-F_NOP2_cat"/>
</dbReference>
<feature type="active site" description="Nucleophile" evidence="5">
    <location>
        <position position="342"/>
    </location>
</feature>
<name>A0A6M4AUF2_9SPHN</name>
<dbReference type="InterPro" id="IPR001678">
    <property type="entry name" value="MeTrfase_RsmB-F_NOP2_dom"/>
</dbReference>
<dbReference type="Gene3D" id="3.40.50.150">
    <property type="entry name" value="Vaccinia Virus protein VP39"/>
    <property type="match status" value="1"/>
</dbReference>
<proteinExistence type="inferred from homology"/>
<evidence type="ECO:0000259" key="6">
    <source>
        <dbReference type="PROSITE" id="PS51686"/>
    </source>
</evidence>
<dbReference type="Pfam" id="PF01189">
    <property type="entry name" value="Methyltr_RsmB-F"/>
    <property type="match status" value="1"/>
</dbReference>
<evidence type="ECO:0000256" key="3">
    <source>
        <dbReference type="ARBA" id="ARBA00022691"/>
    </source>
</evidence>
<dbReference type="PANTHER" id="PTHR22807">
    <property type="entry name" value="NOP2 YEAST -RELATED NOL1/NOP2/FMU SUN DOMAIN-CONTAINING"/>
    <property type="match status" value="1"/>
</dbReference>
<dbReference type="GO" id="GO:0003723">
    <property type="term" value="F:RNA binding"/>
    <property type="evidence" value="ECO:0007669"/>
    <property type="project" value="UniProtKB-UniRule"/>
</dbReference>
<dbReference type="InterPro" id="IPR029063">
    <property type="entry name" value="SAM-dependent_MTases_sf"/>
</dbReference>
<keyword evidence="8" id="KW-1185">Reference proteome</keyword>
<dbReference type="EMBL" id="CP053015">
    <property type="protein sequence ID" value="QJQ32664.1"/>
    <property type="molecule type" value="Genomic_DNA"/>
</dbReference>
<evidence type="ECO:0000313" key="8">
    <source>
        <dbReference type="Proteomes" id="UP000503018"/>
    </source>
</evidence>
<evidence type="ECO:0000313" key="7">
    <source>
        <dbReference type="EMBL" id="QJQ32664.1"/>
    </source>
</evidence>
<dbReference type="GO" id="GO:0008173">
    <property type="term" value="F:RNA methyltransferase activity"/>
    <property type="evidence" value="ECO:0007669"/>
    <property type="project" value="InterPro"/>
</dbReference>
<keyword evidence="1 5" id="KW-0489">Methyltransferase</keyword>
<evidence type="ECO:0000256" key="1">
    <source>
        <dbReference type="ARBA" id="ARBA00022603"/>
    </source>
</evidence>
<dbReference type="CDD" id="cd02440">
    <property type="entry name" value="AdoMet_MTases"/>
    <property type="match status" value="1"/>
</dbReference>
<dbReference type="RefSeq" id="WP_169946143.1">
    <property type="nucleotide sequence ID" value="NZ_CP053015.1"/>
</dbReference>
<keyword evidence="2 5" id="KW-0808">Transferase</keyword>
<sequence length="406" mass="43070">MNPAARVQTAIELLDAIIIAARDGGAAADTVATRFFKERRYAGSGDRRAIRELVWRAIRRFGKIPINGRSALVALADKDADLAALFTGEGRAPGVISADEPRATGSDMPKWLVPHLDPLITEREAQALLERAPLDVRINALRAAQLEDDGLPMPTGGEPLPAPLLGLRFASDTNLLDHPAMQLGAVEVQDAGSQWIAHACQARAGMTVVDLCAGAGGKTLALAAAMAGPDGDVDGLLVACDTDRRRLQQLPVRAERAGVERIDARLLDPRRELEALDDLTQVADVVLVDAPCSGSGTWRRNPDGRWRLTPQRLAVLVTEQARLLDLAAKLVAPGGALVYAVCAITREEGEAQVASFLARHAGWTAEPVWNDPAGAASPGRPSGAGRLLTPAHDATDGFFIARIKAV</sequence>
<keyword evidence="4 5" id="KW-0694">RNA-binding</keyword>
<evidence type="ECO:0000256" key="4">
    <source>
        <dbReference type="ARBA" id="ARBA00022884"/>
    </source>
</evidence>
<organism evidence="7 8">
    <name type="scientific">Sphingomonas lacunae</name>
    <dbReference type="NCBI Taxonomy" id="2698828"/>
    <lineage>
        <taxon>Bacteria</taxon>
        <taxon>Pseudomonadati</taxon>
        <taxon>Pseudomonadota</taxon>
        <taxon>Alphaproteobacteria</taxon>
        <taxon>Sphingomonadales</taxon>
        <taxon>Sphingomonadaceae</taxon>
        <taxon>Sphingomonas</taxon>
    </lineage>
</organism>
<protein>
    <submittedName>
        <fullName evidence="7">RsmB/NOP family class I SAM-dependent RNA methyltransferase</fullName>
    </submittedName>
</protein>
<feature type="binding site" evidence="5">
    <location>
        <position position="241"/>
    </location>
    <ligand>
        <name>S-adenosyl-L-methionine</name>
        <dbReference type="ChEBI" id="CHEBI:59789"/>
    </ligand>
</feature>
<keyword evidence="3 5" id="KW-0949">S-adenosyl-L-methionine</keyword>
<dbReference type="AlphaFoldDB" id="A0A6M4AUF2"/>
<reference evidence="7 8" key="1">
    <citation type="submission" date="2020-01" db="EMBL/GenBank/DDBJ databases">
        <title>Sphingomonas sp. strain CSW-10.</title>
        <authorList>
            <person name="Chen W.-M."/>
        </authorList>
    </citation>
    <scope>NUCLEOTIDE SEQUENCE [LARGE SCALE GENOMIC DNA]</scope>
    <source>
        <strain evidence="7 8">CSW-10</strain>
    </source>
</reference>
<evidence type="ECO:0000256" key="5">
    <source>
        <dbReference type="PROSITE-ProRule" id="PRU01023"/>
    </source>
</evidence>
<feature type="binding site" evidence="5">
    <location>
        <position position="289"/>
    </location>
    <ligand>
        <name>S-adenosyl-L-methionine</name>
        <dbReference type="ChEBI" id="CHEBI:59789"/>
    </ligand>
</feature>
<comment type="caution">
    <text evidence="5">Lacks conserved residue(s) required for the propagation of feature annotation.</text>
</comment>
<dbReference type="SUPFAM" id="SSF53335">
    <property type="entry name" value="S-adenosyl-L-methionine-dependent methyltransferases"/>
    <property type="match status" value="1"/>
</dbReference>
<comment type="similarity">
    <text evidence="5">Belongs to the class I-like SAM-binding methyltransferase superfamily. RsmB/NOP family.</text>
</comment>
<evidence type="ECO:0000256" key="2">
    <source>
        <dbReference type="ARBA" id="ARBA00022679"/>
    </source>
</evidence>
<feature type="binding site" evidence="5">
    <location>
        <position position="268"/>
    </location>
    <ligand>
        <name>S-adenosyl-L-methionine</name>
        <dbReference type="ChEBI" id="CHEBI:59789"/>
    </ligand>
</feature>